<keyword evidence="2" id="KW-0812">Transmembrane</keyword>
<name>A0A419STR8_9FIRM</name>
<feature type="compositionally biased region" description="Polar residues" evidence="1">
    <location>
        <begin position="1"/>
        <end position="11"/>
    </location>
</feature>
<evidence type="ECO:0000256" key="2">
    <source>
        <dbReference type="SAM" id="Phobius"/>
    </source>
</evidence>
<keyword evidence="2" id="KW-0472">Membrane</keyword>
<reference evidence="3 4" key="1">
    <citation type="submission" date="2016-08" db="EMBL/GenBank/DDBJ databases">
        <title>A new outlook on sporulation: Clostridium algidixylanolyticum.</title>
        <authorList>
            <person name="Poppleton D.I."/>
            <person name="Gribaldo S."/>
        </authorList>
    </citation>
    <scope>NUCLEOTIDE SEQUENCE [LARGE SCALE GENOMIC DNA]</scope>
    <source>
        <strain evidence="3 4">SPL73</strain>
    </source>
</reference>
<keyword evidence="4" id="KW-1185">Reference proteome</keyword>
<dbReference type="AlphaFoldDB" id="A0A419STR8"/>
<dbReference type="EMBL" id="MCIA01000034">
    <property type="protein sequence ID" value="RKD28651.1"/>
    <property type="molecule type" value="Genomic_DNA"/>
</dbReference>
<dbReference type="Proteomes" id="UP000284277">
    <property type="component" value="Unassembled WGS sequence"/>
</dbReference>
<sequence length="131" mass="14160">MDQENQMNYNNEPIADQKETTYPDTLKTEETNWNQHNGAGQPVKAPQSTLALVSLVMGILGIVTSCCIYGGLIFGSLGIMFALLSKTEERLEGYAKGGLITSIISLVLVSVIFFVLIIMAVAGLIDRGGMF</sequence>
<evidence type="ECO:0008006" key="5">
    <source>
        <dbReference type="Google" id="ProtNLM"/>
    </source>
</evidence>
<evidence type="ECO:0000256" key="1">
    <source>
        <dbReference type="SAM" id="MobiDB-lite"/>
    </source>
</evidence>
<evidence type="ECO:0000313" key="3">
    <source>
        <dbReference type="EMBL" id="RKD28651.1"/>
    </source>
</evidence>
<proteinExistence type="predicted"/>
<feature type="region of interest" description="Disordered" evidence="1">
    <location>
        <begin position="1"/>
        <end position="42"/>
    </location>
</feature>
<gene>
    <name evidence="3" type="ORF">BET01_10600</name>
</gene>
<protein>
    <recommendedName>
        <fullName evidence="5">DUF4190 domain-containing protein</fullName>
    </recommendedName>
</protein>
<accession>A0A419STR8</accession>
<keyword evidence="2" id="KW-1133">Transmembrane helix</keyword>
<dbReference type="RefSeq" id="WP_207667663.1">
    <property type="nucleotide sequence ID" value="NZ_MCIA01000034.1"/>
</dbReference>
<feature type="transmembrane region" description="Helical" evidence="2">
    <location>
        <begin position="50"/>
        <end position="83"/>
    </location>
</feature>
<evidence type="ECO:0000313" key="4">
    <source>
        <dbReference type="Proteomes" id="UP000284277"/>
    </source>
</evidence>
<comment type="caution">
    <text evidence="3">The sequence shown here is derived from an EMBL/GenBank/DDBJ whole genome shotgun (WGS) entry which is preliminary data.</text>
</comment>
<feature type="compositionally biased region" description="Basic and acidic residues" evidence="1">
    <location>
        <begin position="15"/>
        <end position="30"/>
    </location>
</feature>
<feature type="transmembrane region" description="Helical" evidence="2">
    <location>
        <begin position="103"/>
        <end position="125"/>
    </location>
</feature>
<organism evidence="3 4">
    <name type="scientific">Lacrimispora algidixylanolytica</name>
    <dbReference type="NCBI Taxonomy" id="94868"/>
    <lineage>
        <taxon>Bacteria</taxon>
        <taxon>Bacillati</taxon>
        <taxon>Bacillota</taxon>
        <taxon>Clostridia</taxon>
        <taxon>Lachnospirales</taxon>
        <taxon>Lachnospiraceae</taxon>
        <taxon>Lacrimispora</taxon>
    </lineage>
</organism>